<evidence type="ECO:0000256" key="1">
    <source>
        <dbReference type="ARBA" id="ARBA00001974"/>
    </source>
</evidence>
<dbReference type="InterPro" id="IPR016169">
    <property type="entry name" value="FAD-bd_PCMH_sub2"/>
</dbReference>
<comment type="caution">
    <text evidence="9">The sequence shown here is derived from an EMBL/GenBank/DDBJ whole genome shotgun (WGS) entry which is preliminary data.</text>
</comment>
<dbReference type="Gene3D" id="3.30.465.10">
    <property type="match status" value="1"/>
</dbReference>
<dbReference type="SUPFAM" id="SSF56176">
    <property type="entry name" value="FAD-binding/transporter-associated domain-like"/>
    <property type="match status" value="1"/>
</dbReference>
<dbReference type="GO" id="GO:0004458">
    <property type="term" value="F:D-lactate dehydrogenase (cytochrome) activity"/>
    <property type="evidence" value="ECO:0007669"/>
    <property type="project" value="UniProtKB-EC"/>
</dbReference>
<proteinExistence type="inferred from homology"/>
<organism evidence="9 10">
    <name type="scientific">Thermacetogenium phaeum</name>
    <dbReference type="NCBI Taxonomy" id="85874"/>
    <lineage>
        <taxon>Bacteria</taxon>
        <taxon>Bacillati</taxon>
        <taxon>Bacillota</taxon>
        <taxon>Clostridia</taxon>
        <taxon>Thermoanaerobacterales</taxon>
        <taxon>Thermoanaerobacteraceae</taxon>
        <taxon>Thermacetogenium</taxon>
    </lineage>
</organism>
<comment type="cofactor">
    <cofactor evidence="1">
        <name>FAD</name>
        <dbReference type="ChEBI" id="CHEBI:57692"/>
    </cofactor>
</comment>
<reference evidence="10" key="1">
    <citation type="journal article" date="2015" name="MBio">
        <title>Genome-Resolved Metagenomic Analysis Reveals Roles for Candidate Phyla and Other Microbial Community Members in Biogeochemical Transformations in Oil Reservoirs.</title>
        <authorList>
            <person name="Hu P."/>
            <person name="Tom L."/>
            <person name="Singh A."/>
            <person name="Thomas B.C."/>
            <person name="Baker B.J."/>
            <person name="Piceno Y.M."/>
            <person name="Andersen G.L."/>
            <person name="Banfield J.F."/>
        </authorList>
    </citation>
    <scope>NUCLEOTIDE SEQUENCE [LARGE SCALE GENOMIC DNA]</scope>
</reference>
<evidence type="ECO:0000259" key="8">
    <source>
        <dbReference type="PROSITE" id="PS51387"/>
    </source>
</evidence>
<dbReference type="InterPro" id="IPR036318">
    <property type="entry name" value="FAD-bd_PCMH-like_sf"/>
</dbReference>
<evidence type="ECO:0000313" key="10">
    <source>
        <dbReference type="Proteomes" id="UP000053326"/>
    </source>
</evidence>
<evidence type="ECO:0000313" key="9">
    <source>
        <dbReference type="EMBL" id="KUK37257.1"/>
    </source>
</evidence>
<dbReference type="OMA" id="WNTPYLG"/>
<protein>
    <recommendedName>
        <fullName evidence="7">D-lactate dehydrogenase (cytochrome)</fullName>
        <ecNumber evidence="7">1.1.2.4</ecNumber>
    </recommendedName>
</protein>
<keyword evidence="3" id="KW-0285">Flavoprotein</keyword>
<dbReference type="InterPro" id="IPR016166">
    <property type="entry name" value="FAD-bd_PCMH"/>
</dbReference>
<evidence type="ECO:0000256" key="7">
    <source>
        <dbReference type="ARBA" id="ARBA00038897"/>
    </source>
</evidence>
<dbReference type="PANTHER" id="PTHR11748:SF111">
    <property type="entry name" value="D-LACTATE DEHYDROGENASE, MITOCHONDRIAL-RELATED"/>
    <property type="match status" value="1"/>
</dbReference>
<dbReference type="Gene3D" id="1.10.45.10">
    <property type="entry name" value="Vanillyl-alcohol Oxidase, Chain A, domain 4"/>
    <property type="match status" value="1"/>
</dbReference>
<evidence type="ECO:0000256" key="5">
    <source>
        <dbReference type="ARBA" id="ARBA00022946"/>
    </source>
</evidence>
<dbReference type="InterPro" id="IPR016164">
    <property type="entry name" value="FAD-linked_Oxase-like_C"/>
</dbReference>
<dbReference type="PANTHER" id="PTHR11748">
    <property type="entry name" value="D-LACTATE DEHYDROGENASE"/>
    <property type="match status" value="1"/>
</dbReference>
<dbReference type="EMBL" id="LGFO01000002">
    <property type="protein sequence ID" value="KUK37257.1"/>
    <property type="molecule type" value="Genomic_DNA"/>
</dbReference>
<evidence type="ECO:0000256" key="6">
    <source>
        <dbReference type="ARBA" id="ARBA00023002"/>
    </source>
</evidence>
<evidence type="ECO:0000256" key="3">
    <source>
        <dbReference type="ARBA" id="ARBA00022630"/>
    </source>
</evidence>
<comment type="similarity">
    <text evidence="2">Belongs to the FAD-binding oxidoreductase/transferase type 4 family.</text>
</comment>
<keyword evidence="6" id="KW-0560">Oxidoreductase</keyword>
<dbReference type="EC" id="1.1.2.4" evidence="7"/>
<gene>
    <name evidence="9" type="ORF">XD66_0034</name>
</gene>
<dbReference type="Pfam" id="PF02913">
    <property type="entry name" value="FAD-oxidase_C"/>
    <property type="match status" value="1"/>
</dbReference>
<dbReference type="GO" id="GO:0071949">
    <property type="term" value="F:FAD binding"/>
    <property type="evidence" value="ECO:0007669"/>
    <property type="project" value="InterPro"/>
</dbReference>
<dbReference type="GO" id="GO:0008720">
    <property type="term" value="F:D-lactate dehydrogenase (NAD+) activity"/>
    <property type="evidence" value="ECO:0007669"/>
    <property type="project" value="TreeGrafter"/>
</dbReference>
<dbReference type="AlphaFoldDB" id="A0A101FHS6"/>
<evidence type="ECO:0000256" key="4">
    <source>
        <dbReference type="ARBA" id="ARBA00022827"/>
    </source>
</evidence>
<dbReference type="InterPro" id="IPR006094">
    <property type="entry name" value="Oxid_FAD_bind_N"/>
</dbReference>
<keyword evidence="4" id="KW-0274">FAD</keyword>
<dbReference type="InterPro" id="IPR016171">
    <property type="entry name" value="Vanillyl_alc_oxidase_C-sub2"/>
</dbReference>
<keyword evidence="5" id="KW-0809">Transit peptide</keyword>
<evidence type="ECO:0000256" key="2">
    <source>
        <dbReference type="ARBA" id="ARBA00008000"/>
    </source>
</evidence>
<feature type="domain" description="FAD-binding PCMH-type" evidence="8">
    <location>
        <begin position="48"/>
        <end position="221"/>
    </location>
</feature>
<accession>A0A101FHS6</accession>
<dbReference type="SUPFAM" id="SSF55103">
    <property type="entry name" value="FAD-linked oxidases, C-terminal domain"/>
    <property type="match status" value="1"/>
</dbReference>
<dbReference type="GO" id="GO:1903457">
    <property type="term" value="P:lactate catabolic process"/>
    <property type="evidence" value="ECO:0007669"/>
    <property type="project" value="TreeGrafter"/>
</dbReference>
<dbReference type="Pfam" id="PF01565">
    <property type="entry name" value="FAD_binding_4"/>
    <property type="match status" value="1"/>
</dbReference>
<dbReference type="Proteomes" id="UP000053326">
    <property type="component" value="Unassembled WGS sequence"/>
</dbReference>
<dbReference type="PROSITE" id="PS51387">
    <property type="entry name" value="FAD_PCMH"/>
    <property type="match status" value="1"/>
</dbReference>
<sequence length="489" mass="54007">MEIGVKKSEALRQIKELCGERATDARFECVLYSRDLAPVPALLVDPLFKTVPDLVVRPTGAEEVAEILCLAGAAGIPVTPRSGASTVYFDSVPAKGGIVIDLNLLKGVLELDEDGMTVTVKAGTTWSELERYLNAKGYAPKSVPSSAPASSIAGWLCMMGYGIGSLKYGSLLSQVKWAEVVLPGGEIRQVTADTDPPLAWFAASEGTLGIITKLKIEIRKRTPMKHFLLYSRELSEMAGVLTAVKDAKITPYNLHFTDEACVKAMFRQGISPGNVDSGCLLAIDYEGPEDELNQAEEMIASLVADNTAVSFLPGDVAEMEWEERYKSLKLKRSGPSEVGGEVFLPVSRLESYLSDIKRLSGRYGREMCSYGHVATPERIIIMTMFFADETRVFEYVMDLSLVKKIQDVGYRHGGYPYGVGLWNTPYLGRIFKASELEQLRTRKKKLDPKGIMNPGKLYKWHPMLNPFNFSLGMNVMAGIRRFMRGSVRR</sequence>
<name>A0A101FHS6_9THEO</name>
<dbReference type="InterPro" id="IPR004113">
    <property type="entry name" value="FAD-bd_oxidored_4_C"/>
</dbReference>